<keyword evidence="1" id="KW-1133">Transmembrane helix</keyword>
<keyword evidence="1" id="KW-0812">Transmembrane</keyword>
<organism evidence="2 3">
    <name type="scientific">Agromyces larvae</name>
    <dbReference type="NCBI Taxonomy" id="2929802"/>
    <lineage>
        <taxon>Bacteria</taxon>
        <taxon>Bacillati</taxon>
        <taxon>Actinomycetota</taxon>
        <taxon>Actinomycetes</taxon>
        <taxon>Micrococcales</taxon>
        <taxon>Microbacteriaceae</taxon>
        <taxon>Agromyces</taxon>
    </lineage>
</organism>
<evidence type="ECO:0000313" key="3">
    <source>
        <dbReference type="Proteomes" id="UP000832097"/>
    </source>
</evidence>
<feature type="transmembrane region" description="Helical" evidence="1">
    <location>
        <begin position="198"/>
        <end position="218"/>
    </location>
</feature>
<reference evidence="2 3" key="1">
    <citation type="submission" date="2022-03" db="EMBL/GenBank/DDBJ databases">
        <title>Mucilaginibacter sp. isolated from the gut of Protaetia brevitarsis seulensis larvae.</title>
        <authorList>
            <person name="Won M."/>
            <person name="Kim S.-J."/>
            <person name="Kwon S.-W."/>
        </authorList>
    </citation>
    <scope>NUCLEOTIDE SEQUENCE [LARGE SCALE GENOMIC DNA]</scope>
    <source>
        <strain evidence="2 3">CFWR-12</strain>
    </source>
</reference>
<name>A0ABY4BXG2_9MICO</name>
<feature type="transmembrane region" description="Helical" evidence="1">
    <location>
        <begin position="46"/>
        <end position="66"/>
    </location>
</feature>
<feature type="transmembrane region" description="Helical" evidence="1">
    <location>
        <begin position="157"/>
        <end position="178"/>
    </location>
</feature>
<proteinExistence type="predicted"/>
<feature type="transmembrane region" description="Helical" evidence="1">
    <location>
        <begin position="285"/>
        <end position="304"/>
    </location>
</feature>
<keyword evidence="3" id="KW-1185">Reference proteome</keyword>
<feature type="transmembrane region" description="Helical" evidence="1">
    <location>
        <begin position="127"/>
        <end position="145"/>
    </location>
</feature>
<evidence type="ECO:0000313" key="2">
    <source>
        <dbReference type="EMBL" id="UOE42556.1"/>
    </source>
</evidence>
<dbReference type="Proteomes" id="UP000832097">
    <property type="component" value="Chromosome"/>
</dbReference>
<accession>A0ABY4BXG2</accession>
<dbReference type="RefSeq" id="WP_243553500.1">
    <property type="nucleotide sequence ID" value="NZ_CP094528.1"/>
</dbReference>
<gene>
    <name evidence="2" type="ORF">MTO99_10125</name>
</gene>
<sequence>MTKATRRGILAVVVALVLVGFGAGIGVVVGDTLGVGRGDRDLAVAWAARVLLVLALAWVVIGAASVRTRLVRRPGAAGARASWLAASRPWRARESTLGLDSLDLWLLFLVPVALLVATRAVQTSFLSWTHLAVVLGAWAVFAIVLRLCVWRRSPWPVIAAVGGVVVLRCIVTLVALSFTGPGGYWDAFWTDPVARVGSIAIAFALFVWVFVAAGWALSTQIGVRRATGSVLAAVGAGLALPSLVVAIVGLERSSTMWNDELGMLPWGVARILGVTTALELPASTGWFAAGFGTLLAVVGVLLAVRWRPRTAT</sequence>
<feature type="transmembrane region" description="Helical" evidence="1">
    <location>
        <begin position="230"/>
        <end position="250"/>
    </location>
</feature>
<dbReference type="EMBL" id="CP094528">
    <property type="protein sequence ID" value="UOE42556.1"/>
    <property type="molecule type" value="Genomic_DNA"/>
</dbReference>
<feature type="transmembrane region" description="Helical" evidence="1">
    <location>
        <begin position="102"/>
        <end position="121"/>
    </location>
</feature>
<keyword evidence="1" id="KW-0472">Membrane</keyword>
<protein>
    <submittedName>
        <fullName evidence="2">Uncharacterized protein</fullName>
    </submittedName>
</protein>
<evidence type="ECO:0000256" key="1">
    <source>
        <dbReference type="SAM" id="Phobius"/>
    </source>
</evidence>